<evidence type="ECO:0000313" key="3">
    <source>
        <dbReference type="EMBL" id="SCW64231.1"/>
    </source>
</evidence>
<evidence type="ECO:0000256" key="1">
    <source>
        <dbReference type="SAM" id="MobiDB-lite"/>
    </source>
</evidence>
<feature type="signal peptide" evidence="2">
    <location>
        <begin position="1"/>
        <end position="17"/>
    </location>
</feature>
<dbReference type="AlphaFoldDB" id="A0AB37Z847"/>
<keyword evidence="2" id="KW-0732">Signal</keyword>
<feature type="compositionally biased region" description="Gly residues" evidence="1">
    <location>
        <begin position="165"/>
        <end position="174"/>
    </location>
</feature>
<dbReference type="EMBL" id="FMTL01000002">
    <property type="protein sequence ID" value="SCW64231.1"/>
    <property type="molecule type" value="Genomic_DNA"/>
</dbReference>
<keyword evidence="4" id="KW-1185">Reference proteome</keyword>
<feature type="compositionally biased region" description="Low complexity" evidence="1">
    <location>
        <begin position="233"/>
        <end position="247"/>
    </location>
</feature>
<dbReference type="Proteomes" id="UP000242418">
    <property type="component" value="Unassembled WGS sequence"/>
</dbReference>
<gene>
    <name evidence="3" type="ORF">SAMN05216370_2382</name>
</gene>
<reference evidence="3 4" key="1">
    <citation type="submission" date="2016-10" db="EMBL/GenBank/DDBJ databases">
        <authorList>
            <person name="Varghese N."/>
            <person name="Submissions S."/>
        </authorList>
    </citation>
    <scope>NUCLEOTIDE SEQUENCE [LARGE SCALE GENOMIC DNA]</scope>
    <source>
        <strain evidence="3 4">DSM 17833</strain>
    </source>
</reference>
<name>A0AB37Z847_9PSED</name>
<organism evidence="3 4">
    <name type="scientific">Pseudomonas peli</name>
    <dbReference type="NCBI Taxonomy" id="592361"/>
    <lineage>
        <taxon>Bacteria</taxon>
        <taxon>Pseudomonadati</taxon>
        <taxon>Pseudomonadota</taxon>
        <taxon>Gammaproteobacteria</taxon>
        <taxon>Pseudomonadales</taxon>
        <taxon>Pseudomonadaceae</taxon>
        <taxon>Pseudomonas</taxon>
    </lineage>
</organism>
<evidence type="ECO:0000313" key="4">
    <source>
        <dbReference type="Proteomes" id="UP000242418"/>
    </source>
</evidence>
<protein>
    <recommendedName>
        <fullName evidence="5">Collagen pro alpha-chain</fullName>
    </recommendedName>
</protein>
<proteinExistence type="predicted"/>
<comment type="caution">
    <text evidence="3">The sequence shown here is derived from an EMBL/GenBank/DDBJ whole genome shotgun (WGS) entry which is preliminary data.</text>
</comment>
<dbReference type="RefSeq" id="WP_090252418.1">
    <property type="nucleotide sequence ID" value="NZ_FMTL01000002.1"/>
</dbReference>
<feature type="compositionally biased region" description="Gly residues" evidence="1">
    <location>
        <begin position="199"/>
        <end position="217"/>
    </location>
</feature>
<feature type="chain" id="PRO_5044279852" description="Collagen pro alpha-chain" evidence="2">
    <location>
        <begin position="18"/>
        <end position="253"/>
    </location>
</feature>
<feature type="region of interest" description="Disordered" evidence="1">
    <location>
        <begin position="196"/>
        <end position="253"/>
    </location>
</feature>
<accession>A0AB37Z847</accession>
<evidence type="ECO:0008006" key="5">
    <source>
        <dbReference type="Google" id="ProtNLM"/>
    </source>
</evidence>
<sequence>MRKLIVLAALFSPLALAQAVIEVDSHAVMRLPSTTSVLLLDRLAIADNGTLLIPSGLTEIRVAQLRLGRDARLAIAPGDQVLRLEIETADIASGAQISARGARGSAEKPALPGRNLSLRLQAVTLENLVLDARGGTGAPGYAGLAGADGKPGGCTWGEASRGHDGLNGGDGQPGAAGAQVRLEVPQDFPVEQVQVRLDGGSGGQPGAPGAGGQGGVSKGCWLYSTDGARDGKPGQAGRAGEPGPAGALNIVQF</sequence>
<evidence type="ECO:0000256" key="2">
    <source>
        <dbReference type="SAM" id="SignalP"/>
    </source>
</evidence>
<feature type="region of interest" description="Disordered" evidence="1">
    <location>
        <begin position="157"/>
        <end position="176"/>
    </location>
</feature>